<dbReference type="SUPFAM" id="SSF52440">
    <property type="entry name" value="PreATP-grasp domain"/>
    <property type="match status" value="1"/>
</dbReference>
<dbReference type="NCBIfam" id="NF004675">
    <property type="entry name" value="PRK06019.1-1"/>
    <property type="match status" value="1"/>
</dbReference>
<dbReference type="Gene3D" id="3.30.1490.20">
    <property type="entry name" value="ATP-grasp fold, A domain"/>
    <property type="match status" value="1"/>
</dbReference>
<feature type="binding site" evidence="5">
    <location>
        <begin position="156"/>
        <end position="162"/>
    </location>
    <ligand>
        <name>ATP</name>
        <dbReference type="ChEBI" id="CHEBI:30616"/>
    </ligand>
</feature>
<dbReference type="PANTHER" id="PTHR11609:SF5">
    <property type="entry name" value="PHOSPHORIBOSYLAMINOIMIDAZOLE CARBOXYLASE"/>
    <property type="match status" value="1"/>
</dbReference>
<comment type="pathway">
    <text evidence="5 6">Purine metabolism; IMP biosynthesis via de novo pathway; 5-amino-1-(5-phospho-D-ribosyl)imidazole-4-carboxylate from 5-amino-1-(5-phospho-D-ribosyl)imidazole (N5-CAIR route): step 1/2.</text>
</comment>
<feature type="binding site" evidence="5">
    <location>
        <begin position="186"/>
        <end position="189"/>
    </location>
    <ligand>
        <name>ATP</name>
        <dbReference type="ChEBI" id="CHEBI:30616"/>
    </ligand>
</feature>
<dbReference type="GO" id="GO:0004638">
    <property type="term" value="F:phosphoribosylaminoimidazole carboxylase activity"/>
    <property type="evidence" value="ECO:0007669"/>
    <property type="project" value="InterPro"/>
</dbReference>
<dbReference type="AlphaFoldDB" id="A0A1U7JH32"/>
<dbReference type="InterPro" id="IPR013815">
    <property type="entry name" value="ATP_grasp_subdomain_1"/>
</dbReference>
<dbReference type="Pfam" id="PF02222">
    <property type="entry name" value="ATP-grasp"/>
    <property type="match status" value="1"/>
</dbReference>
<evidence type="ECO:0000256" key="4">
    <source>
        <dbReference type="ARBA" id="ARBA00022840"/>
    </source>
</evidence>
<organism evidence="8 9">
    <name type="scientific">Pseudovibrio exalbescens</name>
    <dbReference type="NCBI Taxonomy" id="197461"/>
    <lineage>
        <taxon>Bacteria</taxon>
        <taxon>Pseudomonadati</taxon>
        <taxon>Pseudomonadota</taxon>
        <taxon>Alphaproteobacteria</taxon>
        <taxon>Hyphomicrobiales</taxon>
        <taxon>Stappiaceae</taxon>
        <taxon>Pseudovibrio</taxon>
    </lineage>
</organism>
<dbReference type="NCBIfam" id="TIGR01161">
    <property type="entry name" value="purK"/>
    <property type="match status" value="1"/>
</dbReference>
<dbReference type="SUPFAM" id="SSF51246">
    <property type="entry name" value="Rudiment single hybrid motif"/>
    <property type="match status" value="1"/>
</dbReference>
<dbReference type="InterPro" id="IPR040686">
    <property type="entry name" value="PurK_C"/>
</dbReference>
<accession>A0A1U7JH32</accession>
<dbReference type="Gene3D" id="3.40.50.20">
    <property type="match status" value="1"/>
</dbReference>
<keyword evidence="3 5" id="KW-0658">Purine biosynthesis</keyword>
<dbReference type="STRING" id="197461.A3843_10685"/>
<evidence type="ECO:0000313" key="9">
    <source>
        <dbReference type="Proteomes" id="UP000185783"/>
    </source>
</evidence>
<keyword evidence="2 5" id="KW-0547">Nucleotide-binding</keyword>
<dbReference type="EMBL" id="LVVZ01000015">
    <property type="protein sequence ID" value="OKL44039.1"/>
    <property type="molecule type" value="Genomic_DNA"/>
</dbReference>
<name>A0A1U7JH32_9HYPH</name>
<feature type="binding site" evidence="5">
    <location>
        <position position="217"/>
    </location>
    <ligand>
        <name>ATP</name>
        <dbReference type="ChEBI" id="CHEBI:30616"/>
    </ligand>
</feature>
<feature type="binding site" evidence="5">
    <location>
        <position position="110"/>
    </location>
    <ligand>
        <name>ATP</name>
        <dbReference type="ChEBI" id="CHEBI:30616"/>
    </ligand>
</feature>
<dbReference type="Gene3D" id="3.30.470.20">
    <property type="entry name" value="ATP-grasp fold, B domain"/>
    <property type="match status" value="1"/>
</dbReference>
<feature type="binding site" evidence="5">
    <location>
        <position position="194"/>
    </location>
    <ligand>
        <name>ATP</name>
        <dbReference type="ChEBI" id="CHEBI:30616"/>
    </ligand>
</feature>
<dbReference type="InterPro" id="IPR011054">
    <property type="entry name" value="Rudment_hybrid_motif"/>
</dbReference>
<feature type="domain" description="ATP-grasp" evidence="7">
    <location>
        <begin position="115"/>
        <end position="305"/>
    </location>
</feature>
<sequence length="367" mass="39994">MSSEEKQLKPGDTIGILGGGQLGRMIAAAAMRLGLKVHIFCPDADSPAFECCSFKTVADYEDMEALHRFAQSVSVVTYEFENVPGETATFLEEHCIVRPGPLALTVSQDRLTEKTFLREKAGVEVAGYYAVENQGDLATGLSLFDGMGVLKTRRFGYDGKGQVMIRTEEVAETALEAIGDQPAILEALVPFEKEISVIVARGVDGDIRCYDPADNHHQNHILKTSSVPAEIPREVATAALEIAAQIVAALEYVGVMGVEMFAVPNAEESYDLVVNEIAPRVHNSGHWTQDACPVSQFEQHVRAIAGWPLGNPGRTSDVVMENLIGHDVDAWQEILHEPNARLTLYGKTETRDGRKMGHVNRLLPLGA</sequence>
<keyword evidence="9" id="KW-1185">Reference proteome</keyword>
<dbReference type="NCBIfam" id="NF004679">
    <property type="entry name" value="PRK06019.1-5"/>
    <property type="match status" value="1"/>
</dbReference>
<evidence type="ECO:0000256" key="2">
    <source>
        <dbReference type="ARBA" id="ARBA00022741"/>
    </source>
</evidence>
<proteinExistence type="inferred from homology"/>
<dbReference type="InterPro" id="IPR054350">
    <property type="entry name" value="PurT/PurK_preATP-grasp"/>
</dbReference>
<dbReference type="FunFam" id="3.40.50.20:FF:000016">
    <property type="entry name" value="N5-carboxyaminoimidazole ribonucleotide synthase"/>
    <property type="match status" value="1"/>
</dbReference>
<dbReference type="GO" id="GO:0005829">
    <property type="term" value="C:cytosol"/>
    <property type="evidence" value="ECO:0007669"/>
    <property type="project" value="TreeGrafter"/>
</dbReference>
<dbReference type="InterPro" id="IPR005875">
    <property type="entry name" value="PurK"/>
</dbReference>
<dbReference type="RefSeq" id="WP_036488976.1">
    <property type="nucleotide sequence ID" value="NZ_LVVZ01000015.1"/>
</dbReference>
<comment type="caution">
    <text evidence="8">The sequence shown here is derived from an EMBL/GenBank/DDBJ whole genome shotgun (WGS) entry which is preliminary data.</text>
</comment>
<evidence type="ECO:0000313" key="8">
    <source>
        <dbReference type="EMBL" id="OKL44039.1"/>
    </source>
</evidence>
<protein>
    <recommendedName>
        <fullName evidence="5 6">N5-carboxyaminoimidazole ribonucleotide synthase</fullName>
        <shortName evidence="5 6">N5-CAIR synthase</shortName>
        <ecNumber evidence="5 6">6.3.4.18</ecNumber>
    </recommendedName>
    <alternativeName>
        <fullName evidence="5 6">5-(carboxyamino)imidazole ribonucleotide synthetase</fullName>
    </alternativeName>
</protein>
<reference evidence="8 9" key="1">
    <citation type="submission" date="2016-03" db="EMBL/GenBank/DDBJ databases">
        <title>Genome sequence of Nesiotobacter sp. nov., a moderately halophilic alphaproteobacterium isolated from the Yellow Sea, China.</title>
        <authorList>
            <person name="Zhang G."/>
            <person name="Zhang R."/>
        </authorList>
    </citation>
    <scope>NUCLEOTIDE SEQUENCE [LARGE SCALE GENOMIC DNA]</scope>
    <source>
        <strain evidence="8 9">WB1-6</strain>
    </source>
</reference>
<keyword evidence="1 5" id="KW-0436">Ligase</keyword>
<evidence type="ECO:0000256" key="1">
    <source>
        <dbReference type="ARBA" id="ARBA00022598"/>
    </source>
</evidence>
<dbReference type="UniPathway" id="UPA00074">
    <property type="reaction ID" value="UER00942"/>
</dbReference>
<comment type="subunit">
    <text evidence="5 6">Homodimer.</text>
</comment>
<dbReference type="GO" id="GO:0046872">
    <property type="term" value="F:metal ion binding"/>
    <property type="evidence" value="ECO:0007669"/>
    <property type="project" value="InterPro"/>
</dbReference>
<comment type="similarity">
    <text evidence="5 6">Belongs to the PurK/PurT family.</text>
</comment>
<comment type="function">
    <text evidence="6">Catalyzes the ATP-dependent conversion of 5-aminoimidazole ribonucleotide (AIR) and HCO(3)- to N5-carboxyaminoimidazole ribonucleotide (N5-CAIR).</text>
</comment>
<dbReference type="Pfam" id="PF17769">
    <property type="entry name" value="PurK_C"/>
    <property type="match status" value="1"/>
</dbReference>
<dbReference type="InterPro" id="IPR003135">
    <property type="entry name" value="ATP-grasp_carboxylate-amine"/>
</dbReference>
<dbReference type="InterPro" id="IPR011761">
    <property type="entry name" value="ATP-grasp"/>
</dbReference>
<evidence type="ECO:0000256" key="3">
    <source>
        <dbReference type="ARBA" id="ARBA00022755"/>
    </source>
</evidence>
<dbReference type="InterPro" id="IPR016185">
    <property type="entry name" value="PreATP-grasp_dom_sf"/>
</dbReference>
<dbReference type="PANTHER" id="PTHR11609">
    <property type="entry name" value="PURINE BIOSYNTHESIS PROTEIN 6/7, PUR6/7"/>
    <property type="match status" value="1"/>
</dbReference>
<evidence type="ECO:0000259" key="7">
    <source>
        <dbReference type="PROSITE" id="PS50975"/>
    </source>
</evidence>
<dbReference type="HAMAP" id="MF_01928">
    <property type="entry name" value="PurK"/>
    <property type="match status" value="1"/>
</dbReference>
<keyword evidence="4 5" id="KW-0067">ATP-binding</keyword>
<dbReference type="Pfam" id="PF22660">
    <property type="entry name" value="RS_preATP-grasp-like"/>
    <property type="match status" value="1"/>
</dbReference>
<feature type="binding site" evidence="5">
    <location>
        <begin position="275"/>
        <end position="276"/>
    </location>
    <ligand>
        <name>ATP</name>
        <dbReference type="ChEBI" id="CHEBI:30616"/>
    </ligand>
</feature>
<dbReference type="GO" id="GO:0005524">
    <property type="term" value="F:ATP binding"/>
    <property type="evidence" value="ECO:0007669"/>
    <property type="project" value="UniProtKB-UniRule"/>
</dbReference>
<comment type="function">
    <text evidence="5">Catalyzes the ATP-dependent conversion of 5-aminoimidazole ribonucleotide (AIR) and HCO(3)(-) to N5-carboxyaminoimidazole ribonucleotide (N5-CAIR).</text>
</comment>
<gene>
    <name evidence="5 6" type="primary">purK</name>
    <name evidence="8" type="ORF">A3843_10685</name>
</gene>
<dbReference type="Proteomes" id="UP000185783">
    <property type="component" value="Unassembled WGS sequence"/>
</dbReference>
<dbReference type="NCBIfam" id="NF004676">
    <property type="entry name" value="PRK06019.1-2"/>
    <property type="match status" value="1"/>
</dbReference>
<dbReference type="EC" id="6.3.4.18" evidence="5 6"/>
<dbReference type="GO" id="GO:0006189">
    <property type="term" value="P:'de novo' IMP biosynthetic process"/>
    <property type="evidence" value="ECO:0007669"/>
    <property type="project" value="UniProtKB-UniRule"/>
</dbReference>
<comment type="catalytic activity">
    <reaction evidence="5 6">
        <text>5-amino-1-(5-phospho-beta-D-ribosyl)imidazole + hydrogencarbonate + ATP = 5-carboxyamino-1-(5-phospho-D-ribosyl)imidazole + ADP + phosphate + 2 H(+)</text>
        <dbReference type="Rhea" id="RHEA:19317"/>
        <dbReference type="ChEBI" id="CHEBI:15378"/>
        <dbReference type="ChEBI" id="CHEBI:17544"/>
        <dbReference type="ChEBI" id="CHEBI:30616"/>
        <dbReference type="ChEBI" id="CHEBI:43474"/>
        <dbReference type="ChEBI" id="CHEBI:58730"/>
        <dbReference type="ChEBI" id="CHEBI:137981"/>
        <dbReference type="ChEBI" id="CHEBI:456216"/>
        <dbReference type="EC" id="6.3.4.18"/>
    </reaction>
</comment>
<feature type="binding site" evidence="5">
    <location>
        <position position="151"/>
    </location>
    <ligand>
        <name>ATP</name>
        <dbReference type="ChEBI" id="CHEBI:30616"/>
    </ligand>
</feature>
<evidence type="ECO:0000256" key="5">
    <source>
        <dbReference type="HAMAP-Rule" id="MF_01928"/>
    </source>
</evidence>
<dbReference type="SUPFAM" id="SSF56059">
    <property type="entry name" value="Glutathione synthetase ATP-binding domain-like"/>
    <property type="match status" value="1"/>
</dbReference>
<evidence type="ECO:0000256" key="6">
    <source>
        <dbReference type="RuleBase" id="RU361200"/>
    </source>
</evidence>
<dbReference type="GO" id="GO:0034028">
    <property type="term" value="F:5-(carboxyamino)imidazole ribonucleotide synthase activity"/>
    <property type="evidence" value="ECO:0007669"/>
    <property type="project" value="UniProtKB-UniRule"/>
</dbReference>
<dbReference type="PROSITE" id="PS50975">
    <property type="entry name" value="ATP_GRASP"/>
    <property type="match status" value="1"/>
</dbReference>